<feature type="region of interest" description="Disordered" evidence="1">
    <location>
        <begin position="1476"/>
        <end position="1505"/>
    </location>
</feature>
<dbReference type="SUPFAM" id="SSF56672">
    <property type="entry name" value="DNA/RNA polymerases"/>
    <property type="match status" value="1"/>
</dbReference>
<sequence>MATGRSGPVPIEGTTTLSVAVSELLPDGLLQDLINKPKPKTLTEDPAKQRLWLKFAIKQALLLPYRLGVPRGEAKLLLTSILVKREHHDSYRQKINQLRSECGNWRLFKALPGPRKDLAGFLTLVRTIGPSDPAVSSGPAFDKTADLILRYLENRVDSSGFRKAAQRLAAEHPEMKPFLPSFRAGDISLPTNQSFPGFSDPAYSFVLESDYLLLGDRALTTLPLSVEQFVSDIMVCGKGVDEKAVISSELFSAFRRASSCSLRTEREDRALSESIVCDDLPGILSQLEAAQELLVALFQKAPFRKMSAMPMSGEPRKDMASHCQPWDAREFWGQARVRHQGERLIILKFKRSGWTFLLTPIESSMATATILNPLTAIYGACLVSAESAFAKRERDQIASFYKAELPMKEDPWKGLVSRVKRLTSSFNSHMASFWRQGDMTSRWRVAHVGKTGLLGAILALPETDDNITAATRLKRMALGEEMLRKHGDEFNYYPQILGLSATDCPYSRLQAVRWHRLITGAQYSGSALIEKIRLQSAVPAENSSKMGWDPETGVESLTEVSRVFRFLVLRAIERKCTAAAITQASKKAKRVGEGDITDDETVAQGAELMDHEAETQLARLAPAADERPYPAQFSSDMTTPFSARAKVAIPRLPYVEDGNGGPVAPLLASFRIEETVKTNALGLLDRMGMCAEYRCWYKLLQRTDALLQTGWDSSVLQMQGGIKQGAVESPAFFSFLAECCLHETATRYKWTEQPNTFEGLELDSVLYMDDGVQWCKGVQGLEQRIAQWATVLQEYGLMINPKKCQLYCSPFHRGARHIRIQGVEVRAADELHVLGLTFKVGITPSEMLAPLITKTKSKFWGGLRHMLRAKTPLKGRMQMMERILGGHIFPKLMNMERDMDEASLQDKIGDALIGEPDHCPLSINMMGLAGQPQTGPPPDTSCRGKKDCASWDRLRAPHRLGRPPAVPPPDRRVMYPECIPDYMIQGYDKKTDHGYNMIGGPNQVAHWGTGGCIPEATPQTQDGETEEISMVQTLPTNNAWYAFLKALRDKLEGMPCEEKIQDRWFGDEGLLLYAQEEPEGSNKRAEAGPSEPGTRRRREAAQTSATCKPDEETEESSHLALTLAIQAVVTQATWEGRAREYESLEVRLARDQLGRLRREGWTLREQASALYVLVQARNDGDYSDHFPTMMMELDLPVDVNLSPSCLPAACPVLTWIEAEMWDRFVDWFEGMIGAETESLQRISSYNQPKHTTKEQVTPSSTFSQLLGEHTTTCEEKEHNQGRLDDWCHGTSMLSPNLKGGVKITVRAAARPPVEMGCQIRRALGSRGPGEYQQEPSNAILKRRQNEARLLMQVHDDHLRSLETVEVEVEGDGGLFAGLHRRIRHSLYLSSARGAQLQATLVATGGSDIHQAEICDTEDNDQALIEQWWEGLKQHMDLGGTDSEDQHGRAEGALALLADPRHSAEEVEQWEHERQALAADGAQDEQALAAAGAQDEQLRAREAEEAEQERLDEQLYEVHAASNFRDWEAWLVLNTPNVKKRRRLQVALQAGAPTGETRNTALTTASMEIPSGSTDYHIVMHMTQVEEPVQVVSTGAKSSAPEGPAGSSLDINDGVFDRAFSAWKRGELGSDQVKSIFGEDWLFLFQITKDGIEGDTMPPPPLPHRTPHGSVLPQRDEAAEARGEGATGNAGNLVEKGTAPTQVDSGEGVLMQGAGTWSSTLTSRSLIISKVWQSVTGLSLKRARVADVFFRVRKDRRGWPVRAT</sequence>
<dbReference type="Pfam" id="PF00078">
    <property type="entry name" value="RVT_1"/>
    <property type="match status" value="1"/>
</dbReference>
<evidence type="ECO:0000313" key="3">
    <source>
        <dbReference type="EMBL" id="OLQ12272.1"/>
    </source>
</evidence>
<feature type="compositionally biased region" description="Low complexity" evidence="1">
    <location>
        <begin position="1476"/>
        <end position="1494"/>
    </location>
</feature>
<organism evidence="3 4">
    <name type="scientific">Symbiodinium microadriaticum</name>
    <name type="common">Dinoflagellate</name>
    <name type="synonym">Zooxanthella microadriatica</name>
    <dbReference type="NCBI Taxonomy" id="2951"/>
    <lineage>
        <taxon>Eukaryota</taxon>
        <taxon>Sar</taxon>
        <taxon>Alveolata</taxon>
        <taxon>Dinophyceae</taxon>
        <taxon>Suessiales</taxon>
        <taxon>Symbiodiniaceae</taxon>
        <taxon>Symbiodinium</taxon>
    </lineage>
</organism>
<dbReference type="InterPro" id="IPR000477">
    <property type="entry name" value="RT_dom"/>
</dbReference>
<proteinExistence type="predicted"/>
<feature type="region of interest" description="Disordered" evidence="1">
    <location>
        <begin position="1075"/>
        <end position="1115"/>
    </location>
</feature>
<dbReference type="OrthoDB" id="415858at2759"/>
<dbReference type="Proteomes" id="UP000186817">
    <property type="component" value="Unassembled WGS sequence"/>
</dbReference>
<evidence type="ECO:0000256" key="1">
    <source>
        <dbReference type="SAM" id="MobiDB-lite"/>
    </source>
</evidence>
<name>A0A1Q9EY25_SYMMI</name>
<dbReference type="InterPro" id="IPR043502">
    <property type="entry name" value="DNA/RNA_pol_sf"/>
</dbReference>
<comment type="caution">
    <text evidence="3">The sequence shown here is derived from an EMBL/GenBank/DDBJ whole genome shotgun (WGS) entry which is preliminary data.</text>
</comment>
<evidence type="ECO:0000259" key="2">
    <source>
        <dbReference type="Pfam" id="PF00078"/>
    </source>
</evidence>
<feature type="domain" description="Reverse transcriptase" evidence="2">
    <location>
        <begin position="710"/>
        <end position="837"/>
    </location>
</feature>
<reference evidence="3 4" key="1">
    <citation type="submission" date="2016-02" db="EMBL/GenBank/DDBJ databases">
        <title>Genome analysis of coral dinoflagellate symbionts highlights evolutionary adaptations to a symbiotic lifestyle.</title>
        <authorList>
            <person name="Aranda M."/>
            <person name="Li Y."/>
            <person name="Liew Y.J."/>
            <person name="Baumgarten S."/>
            <person name="Simakov O."/>
            <person name="Wilson M."/>
            <person name="Piel J."/>
            <person name="Ashoor H."/>
            <person name="Bougouffa S."/>
            <person name="Bajic V.B."/>
            <person name="Ryu T."/>
            <person name="Ravasi T."/>
            <person name="Bayer T."/>
            <person name="Micklem G."/>
            <person name="Kim H."/>
            <person name="Bhak J."/>
            <person name="Lajeunesse T.C."/>
            <person name="Voolstra C.R."/>
        </authorList>
    </citation>
    <scope>NUCLEOTIDE SEQUENCE [LARGE SCALE GENOMIC DNA]</scope>
    <source>
        <strain evidence="3 4">CCMP2467</strain>
    </source>
</reference>
<protein>
    <recommendedName>
        <fullName evidence="2">Reverse transcriptase domain-containing protein</fullName>
    </recommendedName>
</protein>
<feature type="compositionally biased region" description="Basic and acidic residues" evidence="1">
    <location>
        <begin position="1673"/>
        <end position="1682"/>
    </location>
</feature>
<feature type="region of interest" description="Disordered" evidence="1">
    <location>
        <begin position="1653"/>
        <end position="1704"/>
    </location>
</feature>
<dbReference type="EMBL" id="LSRX01000046">
    <property type="protein sequence ID" value="OLQ12272.1"/>
    <property type="molecule type" value="Genomic_DNA"/>
</dbReference>
<gene>
    <name evidence="3" type="ORF">AK812_SmicGene3826</name>
</gene>
<feature type="compositionally biased region" description="Basic and acidic residues" evidence="1">
    <location>
        <begin position="1495"/>
        <end position="1505"/>
    </location>
</feature>
<accession>A0A1Q9EY25</accession>
<keyword evidence="4" id="KW-1185">Reference proteome</keyword>
<evidence type="ECO:0000313" key="4">
    <source>
        <dbReference type="Proteomes" id="UP000186817"/>
    </source>
</evidence>